<evidence type="ECO:0000256" key="1">
    <source>
        <dbReference type="SAM" id="SignalP"/>
    </source>
</evidence>
<dbReference type="Proteomes" id="UP001221838">
    <property type="component" value="Unassembled WGS sequence"/>
</dbReference>
<evidence type="ECO:0000313" key="3">
    <source>
        <dbReference type="Proteomes" id="UP001221838"/>
    </source>
</evidence>
<keyword evidence="3" id="KW-1185">Reference proteome</keyword>
<keyword evidence="1" id="KW-0732">Signal</keyword>
<dbReference type="RefSeq" id="WP_272144781.1">
    <property type="nucleotide sequence ID" value="NZ_JAQNDM010000002.1"/>
</dbReference>
<organism evidence="2 3">
    <name type="scientific">Stigmatella ashevillensis</name>
    <dbReference type="NCBI Taxonomy" id="2995309"/>
    <lineage>
        <taxon>Bacteria</taxon>
        <taxon>Pseudomonadati</taxon>
        <taxon>Myxococcota</taxon>
        <taxon>Myxococcia</taxon>
        <taxon>Myxococcales</taxon>
        <taxon>Cystobacterineae</taxon>
        <taxon>Archangiaceae</taxon>
        <taxon>Stigmatella</taxon>
    </lineage>
</organism>
<sequence length="330" mass="36288">MRHTLVPVALLLLALSACATNTTENDTLVEEIEPSIVVRTTRDADGNALSILVEETRARVLANGRYTVAIRRWEANVADPEVQEFREDLMTPPTLPEMNERLVTAWRRVLAESAATDVAYDSPGCDLVPDSTESHCIQNCCAAHDQCYDQNDCSFTSWLPGAGSSECNACNTSVRQCVGACAFEPPPCENSACGCNQSQCYDDDCEAGTNLYCANNCNNPGAGPCRNPNPYPSEACATRLSLHGGAVVACVPWCENLGLGKASGWWFNETLWCCVCEREPNAPEPRETWPWLTKPWPYPIPDIHWRDDGHWQPSSGPCTWYAPSGYWLCG</sequence>
<protein>
    <submittedName>
        <fullName evidence="2">Uncharacterized protein</fullName>
    </submittedName>
</protein>
<dbReference type="PROSITE" id="PS51257">
    <property type="entry name" value="PROKAR_LIPOPROTEIN"/>
    <property type="match status" value="1"/>
</dbReference>
<proteinExistence type="predicted"/>
<accession>A0ABT5DN93</accession>
<reference evidence="2 3" key="1">
    <citation type="submission" date="2022-11" db="EMBL/GenBank/DDBJ databases">
        <title>Minimal conservation of predation-associated metabolite biosynthetic gene clusters underscores biosynthetic potential of Myxococcota including descriptions for ten novel species: Archangium lansinium sp. nov., Myxococcus landrumus sp. nov., Nannocystis bai.</title>
        <authorList>
            <person name="Ahearne A."/>
            <person name="Stevens C."/>
            <person name="Dowd S."/>
        </authorList>
    </citation>
    <scope>NUCLEOTIDE SEQUENCE [LARGE SCALE GENOMIC DNA]</scope>
    <source>
        <strain evidence="2 3">NCWAL01</strain>
    </source>
</reference>
<comment type="caution">
    <text evidence="2">The sequence shown here is derived from an EMBL/GenBank/DDBJ whole genome shotgun (WGS) entry which is preliminary data.</text>
</comment>
<gene>
    <name evidence="2" type="ORF">POL68_37475</name>
</gene>
<name>A0ABT5DN93_9BACT</name>
<dbReference type="EMBL" id="JAQNDM010000002">
    <property type="protein sequence ID" value="MDC0714213.1"/>
    <property type="molecule type" value="Genomic_DNA"/>
</dbReference>
<feature type="chain" id="PRO_5046704401" evidence="1">
    <location>
        <begin position="20"/>
        <end position="330"/>
    </location>
</feature>
<feature type="signal peptide" evidence="1">
    <location>
        <begin position="1"/>
        <end position="19"/>
    </location>
</feature>
<evidence type="ECO:0000313" key="2">
    <source>
        <dbReference type="EMBL" id="MDC0714213.1"/>
    </source>
</evidence>